<gene>
    <name evidence="2" type="ORF">F7O44_22785</name>
</gene>
<name>A0A7K3M9B2_9ACTN</name>
<feature type="region of interest" description="Disordered" evidence="1">
    <location>
        <begin position="27"/>
        <end position="63"/>
    </location>
</feature>
<evidence type="ECO:0000313" key="3">
    <source>
        <dbReference type="Proteomes" id="UP000460435"/>
    </source>
</evidence>
<dbReference type="PANTHER" id="PTHR37163:SF1">
    <property type="entry name" value="DUF501 DOMAIN-CONTAINING PROTEIN"/>
    <property type="match status" value="1"/>
</dbReference>
<evidence type="ECO:0000313" key="2">
    <source>
        <dbReference type="EMBL" id="NDL59905.1"/>
    </source>
</evidence>
<evidence type="ECO:0000256" key="1">
    <source>
        <dbReference type="SAM" id="MobiDB-lite"/>
    </source>
</evidence>
<reference evidence="2 3" key="1">
    <citation type="submission" date="2019-11" db="EMBL/GenBank/DDBJ databases">
        <authorList>
            <person name="Li X.-J."/>
            <person name="Feng X.-M."/>
        </authorList>
    </citation>
    <scope>NUCLEOTIDE SEQUENCE [LARGE SCALE GENOMIC DNA]</scope>
    <source>
        <strain evidence="2 3">XMNu-373</strain>
    </source>
</reference>
<feature type="compositionally biased region" description="Basic residues" evidence="1">
    <location>
        <begin position="30"/>
        <end position="40"/>
    </location>
</feature>
<organism evidence="2 3">
    <name type="scientific">Phytoactinopolyspora mesophila</name>
    <dbReference type="NCBI Taxonomy" id="2650750"/>
    <lineage>
        <taxon>Bacteria</taxon>
        <taxon>Bacillati</taxon>
        <taxon>Actinomycetota</taxon>
        <taxon>Actinomycetes</taxon>
        <taxon>Jiangellales</taxon>
        <taxon>Jiangellaceae</taxon>
        <taxon>Phytoactinopolyspora</taxon>
    </lineage>
</organism>
<keyword evidence="3" id="KW-1185">Reference proteome</keyword>
<dbReference type="PANTHER" id="PTHR37163">
    <property type="entry name" value="CONSERVED PROTEIN"/>
    <property type="match status" value="1"/>
</dbReference>
<sequence length="237" mass="25669">MSGCGAPCRRPTTFPTRTYRECGVWASGAKSHRPRPRNARSSRFDAQPHHGRRLLPPTPARRERASLVTLSTLTTEDSDILREQLGRPLRGVRAVAHRCGSGHPTVVETEPRLPDGTPFPTLFYLTCPRAVAAASTLESVSVMTEMAGLLAADAELAEAYRAAHDDYLARREHIGHVEEIAGVSGGGMPSRVKCLHVLAAHSLAVGPGVNPLGDLTLERMATLDKPWTAETCTWRPA</sequence>
<proteinExistence type="predicted"/>
<dbReference type="InterPro" id="IPR007511">
    <property type="entry name" value="DUF501"/>
</dbReference>
<dbReference type="AlphaFoldDB" id="A0A7K3M9B2"/>
<comment type="caution">
    <text evidence="2">The sequence shown here is derived from an EMBL/GenBank/DDBJ whole genome shotgun (WGS) entry which is preliminary data.</text>
</comment>
<protein>
    <submittedName>
        <fullName evidence="2">DUF501 domain-containing protein</fullName>
    </submittedName>
</protein>
<dbReference type="Pfam" id="PF04417">
    <property type="entry name" value="DUF501"/>
    <property type="match status" value="1"/>
</dbReference>
<dbReference type="Proteomes" id="UP000460435">
    <property type="component" value="Unassembled WGS sequence"/>
</dbReference>
<accession>A0A7K3M9B2</accession>
<dbReference type="EMBL" id="WLZY01000009">
    <property type="protein sequence ID" value="NDL59905.1"/>
    <property type="molecule type" value="Genomic_DNA"/>
</dbReference>